<keyword evidence="8" id="KW-1185">Reference proteome</keyword>
<comment type="subcellular location">
    <subcellularLocation>
        <location evidence="1">Membrane</location>
        <topology evidence="1">Multi-pass membrane protein</topology>
    </subcellularLocation>
</comment>
<dbReference type="PANTHER" id="PTHR31632:SF2">
    <property type="entry name" value="PLASMA MEMBRANE IRON PERMEASE"/>
    <property type="match status" value="1"/>
</dbReference>
<organism evidence="7 8">
    <name type="scientific">Aphanothece hegewaldii CCALA 016</name>
    <dbReference type="NCBI Taxonomy" id="2107694"/>
    <lineage>
        <taxon>Bacteria</taxon>
        <taxon>Bacillati</taxon>
        <taxon>Cyanobacteriota</taxon>
        <taxon>Cyanophyceae</taxon>
        <taxon>Oscillatoriophycideae</taxon>
        <taxon>Chroococcales</taxon>
        <taxon>Aphanothecaceae</taxon>
        <taxon>Aphanothece</taxon>
    </lineage>
</organism>
<comment type="similarity">
    <text evidence="2">Belongs to the oxidase-dependent Fe transporter (OFeT) (TC 9.A.10.1) family.</text>
</comment>
<feature type="transmembrane region" description="Helical" evidence="6">
    <location>
        <begin position="158"/>
        <end position="179"/>
    </location>
</feature>
<keyword evidence="5 6" id="KW-0472">Membrane</keyword>
<dbReference type="GO" id="GO:0033573">
    <property type="term" value="C:high-affinity iron permease complex"/>
    <property type="evidence" value="ECO:0007669"/>
    <property type="project" value="InterPro"/>
</dbReference>
<dbReference type="RefSeq" id="WP_106458632.1">
    <property type="nucleotide sequence ID" value="NZ_PXOH01000029.1"/>
</dbReference>
<evidence type="ECO:0000256" key="2">
    <source>
        <dbReference type="ARBA" id="ARBA00008333"/>
    </source>
</evidence>
<evidence type="ECO:0000256" key="6">
    <source>
        <dbReference type="SAM" id="Phobius"/>
    </source>
</evidence>
<feature type="transmembrane region" description="Helical" evidence="6">
    <location>
        <begin position="85"/>
        <end position="102"/>
    </location>
</feature>
<feature type="transmembrane region" description="Helical" evidence="6">
    <location>
        <begin position="129"/>
        <end position="152"/>
    </location>
</feature>
<keyword evidence="4 6" id="KW-1133">Transmembrane helix</keyword>
<gene>
    <name evidence="7" type="ORF">C7H19_19715</name>
</gene>
<dbReference type="Pfam" id="PF03239">
    <property type="entry name" value="FTR1"/>
    <property type="match status" value="1"/>
</dbReference>
<sequence length="314" mass="34492">MNWSSALPTFVITLREGVEAALVVGIVLAYLKKSGRSQLNIWVWTAVGTAIAASAMIGVLLTQLMYALQAANQTYAPVVEPLLEAIFSVLAIILLSWMLIWMTKQSRHLKGQIEGAVNQSLQDRNRSKWGIFSLIFIAVLREGFETVLFITAKLSESIPSALGALGGLITATGVGVALFKWGIRIDLRRFFQIMGIILLFIVAGLVVTALGLFDSAMTTLSQIDRNSESICFFYERFTKVHSCVLGPMVWNLEKVLPADRFPGFLLSSLLGYTDRLYLVQAVSYIAFLAGAWGLYSRTLGGRSATRAKEVAKSR</sequence>
<comment type="caution">
    <text evidence="7">The sequence shown here is derived from an EMBL/GenBank/DDBJ whole genome shotgun (WGS) entry which is preliminary data.</text>
</comment>
<dbReference type="Proteomes" id="UP000239001">
    <property type="component" value="Unassembled WGS sequence"/>
</dbReference>
<feature type="transmembrane region" description="Helical" evidence="6">
    <location>
        <begin position="191"/>
        <end position="213"/>
    </location>
</feature>
<accession>A0A2T1LT84</accession>
<name>A0A2T1LT84_9CHRO</name>
<dbReference type="GO" id="GO:0015093">
    <property type="term" value="F:ferrous iron transmembrane transporter activity"/>
    <property type="evidence" value="ECO:0007669"/>
    <property type="project" value="TreeGrafter"/>
</dbReference>
<evidence type="ECO:0000256" key="1">
    <source>
        <dbReference type="ARBA" id="ARBA00004141"/>
    </source>
</evidence>
<feature type="transmembrane region" description="Helical" evidence="6">
    <location>
        <begin position="43"/>
        <end position="65"/>
    </location>
</feature>
<evidence type="ECO:0000256" key="4">
    <source>
        <dbReference type="ARBA" id="ARBA00022989"/>
    </source>
</evidence>
<protein>
    <recommendedName>
        <fullName evidence="9">Iron permease FTR1</fullName>
    </recommendedName>
</protein>
<dbReference type="OrthoDB" id="8215804at2"/>
<evidence type="ECO:0000313" key="7">
    <source>
        <dbReference type="EMBL" id="PSF33616.1"/>
    </source>
</evidence>
<evidence type="ECO:0008006" key="9">
    <source>
        <dbReference type="Google" id="ProtNLM"/>
    </source>
</evidence>
<evidence type="ECO:0000256" key="3">
    <source>
        <dbReference type="ARBA" id="ARBA00022692"/>
    </source>
</evidence>
<dbReference type="InterPro" id="IPR004923">
    <property type="entry name" value="FTR1/Fip1/EfeU"/>
</dbReference>
<feature type="transmembrane region" description="Helical" evidence="6">
    <location>
        <begin position="276"/>
        <end position="295"/>
    </location>
</feature>
<evidence type="ECO:0000313" key="8">
    <source>
        <dbReference type="Proteomes" id="UP000239001"/>
    </source>
</evidence>
<proteinExistence type="inferred from homology"/>
<reference evidence="7 8" key="2">
    <citation type="submission" date="2018-03" db="EMBL/GenBank/DDBJ databases">
        <authorList>
            <person name="Keele B.F."/>
        </authorList>
    </citation>
    <scope>NUCLEOTIDE SEQUENCE [LARGE SCALE GENOMIC DNA]</scope>
    <source>
        <strain evidence="7 8">CCALA 016</strain>
    </source>
</reference>
<reference evidence="7 8" key="1">
    <citation type="submission" date="2018-03" db="EMBL/GenBank/DDBJ databases">
        <title>The ancient ancestry and fast evolution of plastids.</title>
        <authorList>
            <person name="Moore K.R."/>
            <person name="Magnabosco C."/>
            <person name="Momper L."/>
            <person name="Gold D.A."/>
            <person name="Bosak T."/>
            <person name="Fournier G.P."/>
        </authorList>
    </citation>
    <scope>NUCLEOTIDE SEQUENCE [LARGE SCALE GENOMIC DNA]</scope>
    <source>
        <strain evidence="7 8">CCALA 016</strain>
    </source>
</reference>
<dbReference type="EMBL" id="PXOH01000029">
    <property type="protein sequence ID" value="PSF33616.1"/>
    <property type="molecule type" value="Genomic_DNA"/>
</dbReference>
<dbReference type="PANTHER" id="PTHR31632">
    <property type="entry name" value="IRON TRANSPORTER FTH1"/>
    <property type="match status" value="1"/>
</dbReference>
<dbReference type="AlphaFoldDB" id="A0A2T1LT84"/>
<evidence type="ECO:0000256" key="5">
    <source>
        <dbReference type="ARBA" id="ARBA00023136"/>
    </source>
</evidence>
<feature type="transmembrane region" description="Helical" evidence="6">
    <location>
        <begin position="12"/>
        <end position="31"/>
    </location>
</feature>
<keyword evidence="3 6" id="KW-0812">Transmembrane</keyword>